<evidence type="ECO:0000313" key="2">
    <source>
        <dbReference type="Proteomes" id="UP000193118"/>
    </source>
</evidence>
<dbReference type="OrthoDB" id="5363652at2"/>
<protein>
    <recommendedName>
        <fullName evidence="3">Abortive phage resistance protein</fullName>
    </recommendedName>
</protein>
<dbReference type="EMBL" id="MTBO01000029">
    <property type="protein sequence ID" value="OSI14823.1"/>
    <property type="molecule type" value="Genomic_DNA"/>
</dbReference>
<evidence type="ECO:0008006" key="3">
    <source>
        <dbReference type="Google" id="ProtNLM"/>
    </source>
</evidence>
<dbReference type="AlphaFoldDB" id="A0A1X3D4H4"/>
<dbReference type="GeneID" id="94581738"/>
<gene>
    <name evidence="1" type="ORF">BWD09_09725</name>
</gene>
<dbReference type="STRING" id="194197.BWD09_09725"/>
<proteinExistence type="predicted"/>
<sequence length="315" mass="37585">MYEPIKPWRDFADQVALLESRGLRIDDRERAEKYLRRIGYYRLSGYFHVFRQWDETNQKLLDDFIESSHFESVLSLYLFDKKLRFLALDALERIEMAVRVDIVHTLGKYDPMAHKNPDCLHGNFTKKKNKSTDKTEHEMWLERFAELEKRAEKKNNPLVIHNMQKYGCLPIWAAGCLWDFGTMSWLYGGMKYQDKNQIAQKYGAVNGDIFAQWLDSLNDIRNIAAHHDRLWNINIHRSSAPITKDGYWKRVDSKRPFFYFCIMQSMLKVLCPGSLWADRFDRLLEEFPGNVPSRNISLNRFGLIENYKEWHLWQK</sequence>
<accession>A0A1X3D4H4</accession>
<dbReference type="InterPro" id="IPR011664">
    <property type="entry name" value="Abi_system_AbiD/AbiF-like"/>
</dbReference>
<reference evidence="2" key="1">
    <citation type="submission" date="2017-01" db="EMBL/GenBank/DDBJ databases">
        <authorList>
            <person name="Wolfgang W.J."/>
            <person name="Cole J."/>
            <person name="Wroblewski D."/>
            <person name="Mcginnis J."/>
            <person name="Musser K.A."/>
        </authorList>
    </citation>
    <scope>NUCLEOTIDE SEQUENCE [LARGE SCALE GENOMIC DNA]</scope>
    <source>
        <strain evidence="2">DSM 19151</strain>
    </source>
</reference>
<dbReference type="PIRSF" id="PIRSF034934">
    <property type="entry name" value="AbiF_AbiD"/>
    <property type="match status" value="1"/>
</dbReference>
<dbReference type="InterPro" id="IPR017034">
    <property type="entry name" value="Abi_system_AbiD/AbiF"/>
</dbReference>
<evidence type="ECO:0000313" key="1">
    <source>
        <dbReference type="EMBL" id="OSI14823.1"/>
    </source>
</evidence>
<dbReference type="RefSeq" id="WP_085366571.1">
    <property type="nucleotide sequence ID" value="NZ_CAUJPZ010000034.1"/>
</dbReference>
<keyword evidence="2" id="KW-1185">Reference proteome</keyword>
<name>A0A1X3D4H4_9NEIS</name>
<organism evidence="1 2">
    <name type="scientific">Neisseria dentiae</name>
    <dbReference type="NCBI Taxonomy" id="194197"/>
    <lineage>
        <taxon>Bacteria</taxon>
        <taxon>Pseudomonadati</taxon>
        <taxon>Pseudomonadota</taxon>
        <taxon>Betaproteobacteria</taxon>
        <taxon>Neisseriales</taxon>
        <taxon>Neisseriaceae</taxon>
        <taxon>Neisseria</taxon>
    </lineage>
</organism>
<dbReference type="Proteomes" id="UP000193118">
    <property type="component" value="Unassembled WGS sequence"/>
</dbReference>
<dbReference type="Pfam" id="PF07751">
    <property type="entry name" value="Abi_2"/>
    <property type="match status" value="1"/>
</dbReference>
<comment type="caution">
    <text evidence="1">The sequence shown here is derived from an EMBL/GenBank/DDBJ whole genome shotgun (WGS) entry which is preliminary data.</text>
</comment>